<evidence type="ECO:0000313" key="10">
    <source>
        <dbReference type="Ensembl" id="ENSMMMP00000005872.1"/>
    </source>
</evidence>
<dbReference type="GO" id="GO:0004867">
    <property type="term" value="F:serine-type endopeptidase inhibitor activity"/>
    <property type="evidence" value="ECO:0007669"/>
    <property type="project" value="UniProtKB-KW"/>
</dbReference>
<reference evidence="10" key="2">
    <citation type="submission" date="2025-09" db="UniProtKB">
        <authorList>
            <consortium name="Ensembl"/>
        </authorList>
    </citation>
    <scope>IDENTIFICATION</scope>
</reference>
<dbReference type="SUPFAM" id="SSF57362">
    <property type="entry name" value="BPTI-like"/>
    <property type="match status" value="1"/>
</dbReference>
<keyword evidence="2" id="KW-0964">Secreted</keyword>
<evidence type="ECO:0000256" key="7">
    <source>
        <dbReference type="SAM" id="SignalP"/>
    </source>
</evidence>
<keyword evidence="5" id="KW-0722">Serine protease inhibitor</keyword>
<keyword evidence="11" id="KW-1185">Reference proteome</keyword>
<dbReference type="InterPro" id="IPR020901">
    <property type="entry name" value="Prtase_inh_Kunz-CS"/>
</dbReference>
<dbReference type="GO" id="GO:0042742">
    <property type="term" value="P:defense response to bacterium"/>
    <property type="evidence" value="ECO:0007669"/>
    <property type="project" value="Ensembl"/>
</dbReference>
<dbReference type="GO" id="GO:0090281">
    <property type="term" value="P:negative regulation of calcium ion import"/>
    <property type="evidence" value="ECO:0007669"/>
    <property type="project" value="Ensembl"/>
</dbReference>
<reference evidence="10" key="1">
    <citation type="submission" date="2025-08" db="UniProtKB">
        <authorList>
            <consortium name="Ensembl"/>
        </authorList>
    </citation>
    <scope>IDENTIFICATION</scope>
</reference>
<sequence>MEPCGLLRVLVLFILFVNVQGPGLSDRFFPKKCPRIREQCEFRERDLCTKDRQCPHNQKCCVFNCGKKCIDLQQDICTLPKESGPCMALFRRWWYSKNNNTCYGFVYGGCQGNNNNFQTKNICQNACQKKRLDS</sequence>
<protein>
    <submittedName>
        <fullName evidence="10">Epididymal peptidase inhibitor</fullName>
    </submittedName>
</protein>
<dbReference type="Pfam" id="PF00095">
    <property type="entry name" value="WAP"/>
    <property type="match status" value="1"/>
</dbReference>
<dbReference type="PRINTS" id="PR00759">
    <property type="entry name" value="BASICPTASE"/>
</dbReference>
<name>A0A8C6EPG2_MARMA</name>
<dbReference type="GO" id="GO:1901318">
    <property type="term" value="P:negative regulation of flagellated sperm motility"/>
    <property type="evidence" value="ECO:0007669"/>
    <property type="project" value="Ensembl"/>
</dbReference>
<dbReference type="Gene3D" id="4.10.75.10">
    <property type="entry name" value="Elafin-like"/>
    <property type="match status" value="1"/>
</dbReference>
<evidence type="ECO:0000256" key="4">
    <source>
        <dbReference type="ARBA" id="ARBA00022729"/>
    </source>
</evidence>
<dbReference type="GO" id="GO:0032991">
    <property type="term" value="C:protein-containing complex"/>
    <property type="evidence" value="ECO:0007669"/>
    <property type="project" value="Ensembl"/>
</dbReference>
<dbReference type="AlphaFoldDB" id="A0A8C6EPG2"/>
<keyword evidence="4 7" id="KW-0732">Signal</keyword>
<dbReference type="CDD" id="cd22611">
    <property type="entry name" value="Kunitz_eppin"/>
    <property type="match status" value="1"/>
</dbReference>
<feature type="domain" description="WAP" evidence="9">
    <location>
        <begin position="26"/>
        <end position="73"/>
    </location>
</feature>
<feature type="chain" id="PRO_5034629790" evidence="7">
    <location>
        <begin position="22"/>
        <end position="134"/>
    </location>
</feature>
<organism evidence="10 11">
    <name type="scientific">Marmota marmota marmota</name>
    <name type="common">Alpine marmot</name>
    <dbReference type="NCBI Taxonomy" id="9994"/>
    <lineage>
        <taxon>Eukaryota</taxon>
        <taxon>Metazoa</taxon>
        <taxon>Chordata</taxon>
        <taxon>Craniata</taxon>
        <taxon>Vertebrata</taxon>
        <taxon>Euteleostomi</taxon>
        <taxon>Mammalia</taxon>
        <taxon>Eutheria</taxon>
        <taxon>Euarchontoglires</taxon>
        <taxon>Glires</taxon>
        <taxon>Rodentia</taxon>
        <taxon>Sciuromorpha</taxon>
        <taxon>Sciuridae</taxon>
        <taxon>Xerinae</taxon>
        <taxon>Marmotini</taxon>
        <taxon>Marmota</taxon>
    </lineage>
</organism>
<dbReference type="PANTHER" id="PTHR46751">
    <property type="entry name" value="EPPIN"/>
    <property type="match status" value="1"/>
</dbReference>
<dbReference type="GO" id="GO:0005615">
    <property type="term" value="C:extracellular space"/>
    <property type="evidence" value="ECO:0007669"/>
    <property type="project" value="Ensembl"/>
</dbReference>
<evidence type="ECO:0000313" key="11">
    <source>
        <dbReference type="Proteomes" id="UP000694407"/>
    </source>
</evidence>
<dbReference type="GeneTree" id="ENSGT00940000156753"/>
<dbReference type="FunFam" id="4.10.75.10:FF:000004">
    <property type="entry name" value="WAP four-disulfide core domain 6A"/>
    <property type="match status" value="1"/>
</dbReference>
<evidence type="ECO:0000256" key="1">
    <source>
        <dbReference type="ARBA" id="ARBA00004613"/>
    </source>
</evidence>
<feature type="domain" description="BPTI/Kunitz inhibitor" evidence="8">
    <location>
        <begin position="77"/>
        <end position="127"/>
    </location>
</feature>
<feature type="signal peptide" evidence="7">
    <location>
        <begin position="1"/>
        <end position="21"/>
    </location>
</feature>
<dbReference type="InterPro" id="IPR036645">
    <property type="entry name" value="Elafin-like_sf"/>
</dbReference>
<proteinExistence type="predicted"/>
<evidence type="ECO:0000256" key="5">
    <source>
        <dbReference type="ARBA" id="ARBA00022900"/>
    </source>
</evidence>
<dbReference type="GO" id="GO:0001669">
    <property type="term" value="C:acrosomal vesicle"/>
    <property type="evidence" value="ECO:0007669"/>
    <property type="project" value="Ensembl"/>
</dbReference>
<evidence type="ECO:0000256" key="6">
    <source>
        <dbReference type="ARBA" id="ARBA00023157"/>
    </source>
</evidence>
<evidence type="ECO:0000259" key="8">
    <source>
        <dbReference type="PROSITE" id="PS50279"/>
    </source>
</evidence>
<dbReference type="InterPro" id="IPR002223">
    <property type="entry name" value="Kunitz_BPTI"/>
</dbReference>
<dbReference type="PROSITE" id="PS00280">
    <property type="entry name" value="BPTI_KUNITZ_1"/>
    <property type="match status" value="1"/>
</dbReference>
<comment type="subcellular location">
    <subcellularLocation>
        <location evidence="1">Secreted</location>
    </subcellularLocation>
</comment>
<evidence type="ECO:0000256" key="3">
    <source>
        <dbReference type="ARBA" id="ARBA00022690"/>
    </source>
</evidence>
<keyword evidence="6" id="KW-1015">Disulfide bond</keyword>
<dbReference type="PROSITE" id="PS50279">
    <property type="entry name" value="BPTI_KUNITZ_2"/>
    <property type="match status" value="1"/>
</dbReference>
<dbReference type="SUPFAM" id="SSF57256">
    <property type="entry name" value="Elafin-like"/>
    <property type="match status" value="1"/>
</dbReference>
<dbReference type="Gene3D" id="4.10.410.10">
    <property type="entry name" value="Pancreatic trypsin inhibitor Kunitz domain"/>
    <property type="match status" value="1"/>
</dbReference>
<dbReference type="GO" id="GO:0009986">
    <property type="term" value="C:cell surface"/>
    <property type="evidence" value="ECO:0007669"/>
    <property type="project" value="Ensembl"/>
</dbReference>
<dbReference type="Proteomes" id="UP000694407">
    <property type="component" value="Unplaced"/>
</dbReference>
<dbReference type="SMART" id="SM00217">
    <property type="entry name" value="WAP"/>
    <property type="match status" value="1"/>
</dbReference>
<evidence type="ECO:0000259" key="9">
    <source>
        <dbReference type="PROSITE" id="PS51390"/>
    </source>
</evidence>
<dbReference type="InterPro" id="IPR051388">
    <property type="entry name" value="Serpin_venom_toxin"/>
</dbReference>
<keyword evidence="3" id="KW-0646">Protease inhibitor</keyword>
<dbReference type="Ensembl" id="ENSMMMT00000006677.1">
    <property type="protein sequence ID" value="ENSMMMP00000005872.1"/>
    <property type="gene ID" value="ENSMMMG00000005270.1"/>
</dbReference>
<dbReference type="InterPro" id="IPR008197">
    <property type="entry name" value="WAP_dom"/>
</dbReference>
<dbReference type="FunFam" id="4.10.410.10:FF:000015">
    <property type="entry name" value="WAP four-disulfide core domain 6A"/>
    <property type="match status" value="1"/>
</dbReference>
<evidence type="ECO:0000256" key="2">
    <source>
        <dbReference type="ARBA" id="ARBA00022525"/>
    </source>
</evidence>
<dbReference type="PROSITE" id="PS51390">
    <property type="entry name" value="WAP"/>
    <property type="match status" value="1"/>
</dbReference>
<accession>A0A8C6EPG2</accession>
<dbReference type="Pfam" id="PF00014">
    <property type="entry name" value="Kunitz_BPTI"/>
    <property type="match status" value="1"/>
</dbReference>
<dbReference type="PANTHER" id="PTHR46751:SF2">
    <property type="entry name" value="EPPIN"/>
    <property type="match status" value="1"/>
</dbReference>
<dbReference type="InterPro" id="IPR036880">
    <property type="entry name" value="Kunitz_BPTI_sf"/>
</dbReference>
<gene>
    <name evidence="10" type="primary">EPPIN</name>
</gene>
<dbReference type="SMART" id="SM00131">
    <property type="entry name" value="KU"/>
    <property type="match status" value="1"/>
</dbReference>